<evidence type="ECO:0000313" key="1">
    <source>
        <dbReference type="EMBL" id="CAB4255041.1"/>
    </source>
</evidence>
<evidence type="ECO:0000313" key="2">
    <source>
        <dbReference type="Proteomes" id="UP000644660"/>
    </source>
</evidence>
<dbReference type="GeneID" id="64858069"/>
<dbReference type="Proteomes" id="UP000644660">
    <property type="component" value="Unassembled WGS sequence"/>
</dbReference>
<name>A0A8H2VG68_9SACH</name>
<dbReference type="GO" id="GO:0000398">
    <property type="term" value="P:mRNA splicing, via spliceosome"/>
    <property type="evidence" value="ECO:0007669"/>
    <property type="project" value="InterPro"/>
</dbReference>
<comment type="caution">
    <text evidence="1">The sequence shown here is derived from an EMBL/GenBank/DDBJ whole genome shotgun (WGS) entry which is preliminary data.</text>
</comment>
<dbReference type="InterPro" id="IPR043954">
    <property type="entry name" value="Snu56_snRNP"/>
</dbReference>
<organism evidence="1 2">
    <name type="scientific">Maudiozyma barnettii</name>
    <dbReference type="NCBI Taxonomy" id="61262"/>
    <lineage>
        <taxon>Eukaryota</taxon>
        <taxon>Fungi</taxon>
        <taxon>Dikarya</taxon>
        <taxon>Ascomycota</taxon>
        <taxon>Saccharomycotina</taxon>
        <taxon>Saccharomycetes</taxon>
        <taxon>Saccharomycetales</taxon>
        <taxon>Saccharomycetaceae</taxon>
        <taxon>Maudiozyma</taxon>
    </lineage>
</organism>
<accession>A0A8H2VG68</accession>
<sequence>MSQRTGYSDRVLTNRKTQGTLGKRYNKKSAYSDHFESQDIWKNLERIRHSNHLAGKTIKNSYICLLLQKKLDITLLTNCVDELHKYIEHDTLELQKQNESTAILILKNFSILDCCLTISVISNLTSGRSLSSLSKSYFTVPNDIELNCTLFFFSNFKHSKSRLRYSKENIDFRVSIAPFGLVQKISEVHISTSAGKTLSHFMQGLANFISEIKFGKHPQRIDRYITTRLANYRKILILNMSGLRFPEHDMFDPTELEKNRQLLTRSQESLSEYKVNIQKYKKSLVSTSIETKAGNTANAEPSQNVNAHSMAQSNGSIRFDLKNENNNIDHTQVTTTTYQAFPEKRGFLSQDQIKEHCIANISASRDVVKNKDGNEIFKMYIRIPKLKYIDMIYQNLNDLRNQTNCNIVVLNLNNLAESEPWLASLDLAKYTSVTQPPHPSTVRVVSIGGVSEYILNSLDLISGIMKS</sequence>
<dbReference type="Pfam" id="PF19097">
    <property type="entry name" value="Snu56_snRNP"/>
    <property type="match status" value="1"/>
</dbReference>
<dbReference type="RefSeq" id="XP_041406885.1">
    <property type="nucleotide sequence ID" value="XM_041550951.1"/>
</dbReference>
<proteinExistence type="predicted"/>
<reference evidence="1 2" key="1">
    <citation type="submission" date="2020-05" db="EMBL/GenBank/DDBJ databases">
        <authorList>
            <person name="Casaregola S."/>
            <person name="Devillers H."/>
            <person name="Grondin C."/>
        </authorList>
    </citation>
    <scope>NUCLEOTIDE SEQUENCE [LARGE SCALE GENOMIC DNA]</scope>
    <source>
        <strain evidence="1 2">CLIB 1767</strain>
    </source>
</reference>
<dbReference type="EMBL" id="CAEFZW010000005">
    <property type="protein sequence ID" value="CAB4255041.1"/>
    <property type="molecule type" value="Genomic_DNA"/>
</dbReference>
<keyword evidence="2" id="KW-1185">Reference proteome</keyword>
<protein>
    <submittedName>
        <fullName evidence="1">Similar to Saccharomyces cerevisiae YDR240C SNU56 Component of U1 snRNP required for mRNA splicing via spliceosome</fullName>
    </submittedName>
</protein>
<dbReference type="GO" id="GO:0003729">
    <property type="term" value="F:mRNA binding"/>
    <property type="evidence" value="ECO:0007669"/>
    <property type="project" value="InterPro"/>
</dbReference>
<gene>
    <name evidence="1" type="ORF">KABA2_05S07018</name>
</gene>
<dbReference type="AlphaFoldDB" id="A0A8H2VG68"/>